<evidence type="ECO:0000313" key="3">
    <source>
        <dbReference type="Proteomes" id="UP000285478"/>
    </source>
</evidence>
<proteinExistence type="predicted"/>
<dbReference type="AlphaFoldDB" id="A0A410H274"/>
<keyword evidence="3" id="KW-1185">Reference proteome</keyword>
<dbReference type="Pfam" id="PF00563">
    <property type="entry name" value="EAL"/>
    <property type="match status" value="1"/>
</dbReference>
<name>A0A410H274_9GAMM</name>
<dbReference type="SMART" id="SM00052">
    <property type="entry name" value="EAL"/>
    <property type="match status" value="1"/>
</dbReference>
<evidence type="ECO:0000313" key="2">
    <source>
        <dbReference type="EMBL" id="QAB15023.1"/>
    </source>
</evidence>
<evidence type="ECO:0000259" key="1">
    <source>
        <dbReference type="PROSITE" id="PS50883"/>
    </source>
</evidence>
<sequence length="257" mass="28583">MKPSIPIETAGKGCSQCHKDLGFEFSFAFQPIVNVREATIFGYEALVRGTEGQGAFFILNQVGADNRYAFDQACRVKAIGLAAKLNLQQVISINFLPNAVYEPEHCIQSTLKAAKANDFPIERIMFEITESEQVYDLDHMTKIFDYYQRSGFITALDDFGAGHAGLNTLSRFVPNILKIDINLVSNIHRDAVKQSIFKGLSSIASDLNFTLLAEGIEQEEEALYFKEAGVELMQGYYFAKPGFETLPTVDFASKVFG</sequence>
<accession>A0A410H274</accession>
<dbReference type="InterPro" id="IPR001633">
    <property type="entry name" value="EAL_dom"/>
</dbReference>
<gene>
    <name evidence="2" type="ORF">EPV75_04720</name>
</gene>
<dbReference type="SUPFAM" id="SSF141868">
    <property type="entry name" value="EAL domain-like"/>
    <property type="match status" value="1"/>
</dbReference>
<protein>
    <submittedName>
        <fullName evidence="2">EAL domain-containing protein</fullName>
    </submittedName>
</protein>
<reference evidence="2 3" key="1">
    <citation type="journal article" date="2018" name="Environ. Microbiol.">
        <title>Genomes of ubiquitous marine and hypersaline Hydrogenovibrio, Thiomicrorhabdus and Thiomicrospira spp. encode a diversity of mechanisms to sustain chemolithoautotrophy in heterogeneous environments.</title>
        <authorList>
            <person name="Scott K.M."/>
            <person name="Williams J."/>
            <person name="Porter C.M.B."/>
            <person name="Russel S."/>
            <person name="Harmer T.L."/>
            <person name="Paul J.H."/>
            <person name="Antonen K.M."/>
            <person name="Bridges M.K."/>
            <person name="Camper G.J."/>
            <person name="Campla C.K."/>
            <person name="Casella L.G."/>
            <person name="Chase E."/>
            <person name="Conrad J.W."/>
            <person name="Cruz M.C."/>
            <person name="Dunlap D.S."/>
            <person name="Duran L."/>
            <person name="Fahsbender E.M."/>
            <person name="Goldsmith D.B."/>
            <person name="Keeley R.F."/>
            <person name="Kondoff M.R."/>
            <person name="Kussy B.I."/>
            <person name="Lane M.K."/>
            <person name="Lawler S."/>
            <person name="Leigh B.A."/>
            <person name="Lewis C."/>
            <person name="Lostal L.M."/>
            <person name="Marking D."/>
            <person name="Mancera P.A."/>
            <person name="McClenthan E.C."/>
            <person name="McIntyre E.A."/>
            <person name="Mine J.A."/>
            <person name="Modi S."/>
            <person name="Moore B.D."/>
            <person name="Morgan W.A."/>
            <person name="Nelson K.M."/>
            <person name="Nguyen K.N."/>
            <person name="Ogburn N."/>
            <person name="Parrino D.G."/>
            <person name="Pedapudi A.D."/>
            <person name="Pelham R.P."/>
            <person name="Preece A.M."/>
            <person name="Rampersad E.A."/>
            <person name="Richardson J.C."/>
            <person name="Rodgers C.M."/>
            <person name="Schaffer B.L."/>
            <person name="Sheridan N.E."/>
            <person name="Solone M.R."/>
            <person name="Staley Z.R."/>
            <person name="Tabuchi M."/>
            <person name="Waide R.J."/>
            <person name="Wanjugi P.W."/>
            <person name="Young S."/>
            <person name="Clum A."/>
            <person name="Daum C."/>
            <person name="Huntemann M."/>
            <person name="Ivanova N."/>
            <person name="Kyrpides N."/>
            <person name="Mikhailova N."/>
            <person name="Palaniappan K."/>
            <person name="Pillay M."/>
            <person name="Reddy T.B.K."/>
            <person name="Shapiro N."/>
            <person name="Stamatis D."/>
            <person name="Varghese N."/>
            <person name="Woyke T."/>
            <person name="Boden R."/>
            <person name="Freyermuth S.K."/>
            <person name="Kerfeld C.A."/>
        </authorList>
    </citation>
    <scope>NUCLEOTIDE SEQUENCE [LARGE SCALE GENOMIC DNA]</scope>
    <source>
        <strain evidence="2 3">JR-2</strain>
    </source>
</reference>
<dbReference type="EMBL" id="CP035033">
    <property type="protein sequence ID" value="QAB15023.1"/>
    <property type="molecule type" value="Genomic_DNA"/>
</dbReference>
<dbReference type="InterPro" id="IPR035919">
    <property type="entry name" value="EAL_sf"/>
</dbReference>
<dbReference type="RefSeq" id="WP_128384625.1">
    <property type="nucleotide sequence ID" value="NZ_CP035033.1"/>
</dbReference>
<dbReference type="Proteomes" id="UP000285478">
    <property type="component" value="Chromosome"/>
</dbReference>
<dbReference type="PANTHER" id="PTHR33121:SF15">
    <property type="entry name" value="BLUE LIGHT- AND TEMPERATURE-REGULATED ANTIREPRESSOR BLUF"/>
    <property type="match status" value="1"/>
</dbReference>
<dbReference type="PROSITE" id="PS50883">
    <property type="entry name" value="EAL"/>
    <property type="match status" value="1"/>
</dbReference>
<organism evidence="2 3">
    <name type="scientific">Hydrogenovibrio thermophilus</name>
    <dbReference type="NCBI Taxonomy" id="265883"/>
    <lineage>
        <taxon>Bacteria</taxon>
        <taxon>Pseudomonadati</taxon>
        <taxon>Pseudomonadota</taxon>
        <taxon>Gammaproteobacteria</taxon>
        <taxon>Thiotrichales</taxon>
        <taxon>Piscirickettsiaceae</taxon>
        <taxon>Hydrogenovibrio</taxon>
    </lineage>
</organism>
<feature type="domain" description="EAL" evidence="1">
    <location>
        <begin position="7"/>
        <end position="255"/>
    </location>
</feature>
<dbReference type="KEGG" id="htr:EPV75_04720"/>
<dbReference type="Gene3D" id="3.20.20.450">
    <property type="entry name" value="EAL domain"/>
    <property type="match status" value="1"/>
</dbReference>
<dbReference type="PANTHER" id="PTHR33121">
    <property type="entry name" value="CYCLIC DI-GMP PHOSPHODIESTERASE PDEF"/>
    <property type="match status" value="1"/>
</dbReference>
<dbReference type="CDD" id="cd01948">
    <property type="entry name" value="EAL"/>
    <property type="match status" value="1"/>
</dbReference>
<dbReference type="InterPro" id="IPR050706">
    <property type="entry name" value="Cyclic-di-GMP_PDE-like"/>
</dbReference>
<dbReference type="GO" id="GO:0071111">
    <property type="term" value="F:cyclic-guanylate-specific phosphodiesterase activity"/>
    <property type="evidence" value="ECO:0007669"/>
    <property type="project" value="InterPro"/>
</dbReference>